<dbReference type="Proteomes" id="UP000217763">
    <property type="component" value="Chromosome"/>
</dbReference>
<dbReference type="Gene3D" id="6.10.200.10">
    <property type="entry name" value="Regulatory phage protein Cox"/>
    <property type="match status" value="1"/>
</dbReference>
<proteinExistence type="predicted"/>
<dbReference type="RefSeq" id="WP_096778475.1">
    <property type="nucleotide sequence ID" value="NZ_CP012621.1"/>
</dbReference>
<sequence length="80" mass="8972">MTQLTVTFDTPVCTTQIFAERTGISVRTVERLVEDGRIPILPKQKKTERTLINLIALSQSALDLYQPPKPRGPRPRKAVA</sequence>
<name>A0A291HLB6_9GAMM</name>
<evidence type="ECO:0000313" key="2">
    <source>
        <dbReference type="Proteomes" id="UP000217763"/>
    </source>
</evidence>
<gene>
    <name evidence="1" type="ORF">AN401_02680</name>
</gene>
<evidence type="ECO:0000313" key="1">
    <source>
        <dbReference type="EMBL" id="ATG72898.1"/>
    </source>
</evidence>
<dbReference type="AlphaFoldDB" id="A0A291HLB6"/>
<dbReference type="InterPro" id="IPR038147">
    <property type="entry name" value="Cox_sf"/>
</dbReference>
<organism evidence="1 2">
    <name type="scientific">Zobellella denitrificans</name>
    <dbReference type="NCBI Taxonomy" id="347534"/>
    <lineage>
        <taxon>Bacteria</taxon>
        <taxon>Pseudomonadati</taxon>
        <taxon>Pseudomonadota</taxon>
        <taxon>Gammaproteobacteria</taxon>
        <taxon>Aeromonadales</taxon>
        <taxon>Aeromonadaceae</taxon>
        <taxon>Zobellella</taxon>
    </lineage>
</organism>
<reference evidence="2" key="1">
    <citation type="submission" date="2015-09" db="EMBL/GenBank/DDBJ databases">
        <authorList>
            <person name="Shao Z."/>
            <person name="Wang L."/>
        </authorList>
    </citation>
    <scope>NUCLEOTIDE SEQUENCE [LARGE SCALE GENOMIC DNA]</scope>
    <source>
        <strain evidence="2">F13-1</strain>
    </source>
</reference>
<protein>
    <recommendedName>
        <fullName evidence="3">DNA-binding protein</fullName>
    </recommendedName>
</protein>
<keyword evidence="2" id="KW-1185">Reference proteome</keyword>
<dbReference type="KEGG" id="zdf:AN401_02680"/>
<accession>A0A291HLB6</accession>
<evidence type="ECO:0008006" key="3">
    <source>
        <dbReference type="Google" id="ProtNLM"/>
    </source>
</evidence>
<dbReference type="EMBL" id="CP012621">
    <property type="protein sequence ID" value="ATG72898.1"/>
    <property type="molecule type" value="Genomic_DNA"/>
</dbReference>